<feature type="transmembrane region" description="Helical" evidence="7">
    <location>
        <begin position="71"/>
        <end position="93"/>
    </location>
</feature>
<evidence type="ECO:0000256" key="4">
    <source>
        <dbReference type="ARBA" id="ARBA00022692"/>
    </source>
</evidence>
<keyword evidence="3" id="KW-1003">Cell membrane</keyword>
<feature type="transmembrane region" description="Helical" evidence="7">
    <location>
        <begin position="7"/>
        <end position="33"/>
    </location>
</feature>
<evidence type="ECO:0000313" key="9">
    <source>
        <dbReference type="EMBL" id="SMF41608.1"/>
    </source>
</evidence>
<dbReference type="Proteomes" id="UP000192939">
    <property type="component" value="Unassembled WGS sequence"/>
</dbReference>
<dbReference type="InterPro" id="IPR050638">
    <property type="entry name" value="AA-Vitamin_Transporters"/>
</dbReference>
<feature type="domain" description="EamA" evidence="8">
    <location>
        <begin position="7"/>
        <end position="140"/>
    </location>
</feature>
<evidence type="ECO:0000256" key="1">
    <source>
        <dbReference type="ARBA" id="ARBA00004651"/>
    </source>
</evidence>
<comment type="caution">
    <text evidence="9">The sequence shown here is derived from an EMBL/GenBank/DDBJ whole genome shotgun (WGS) entry which is preliminary data.</text>
</comment>
<keyword evidence="10" id="KW-1185">Reference proteome</keyword>
<feature type="transmembrane region" description="Helical" evidence="7">
    <location>
        <begin position="39"/>
        <end position="59"/>
    </location>
</feature>
<dbReference type="Pfam" id="PF00892">
    <property type="entry name" value="EamA"/>
    <property type="match status" value="1"/>
</dbReference>
<dbReference type="PANTHER" id="PTHR32322">
    <property type="entry name" value="INNER MEMBRANE TRANSPORTER"/>
    <property type="match status" value="1"/>
</dbReference>
<dbReference type="PANTHER" id="PTHR32322:SF18">
    <property type="entry name" value="S-ADENOSYLMETHIONINE_S-ADENOSYLHOMOCYSTEINE TRANSPORTER"/>
    <property type="match status" value="1"/>
</dbReference>
<dbReference type="InterPro" id="IPR037185">
    <property type="entry name" value="EmrE-like"/>
</dbReference>
<reference evidence="9 10" key="1">
    <citation type="submission" date="2017-04" db="EMBL/GenBank/DDBJ databases">
        <authorList>
            <person name="Varghese N."/>
            <person name="Submissions S."/>
        </authorList>
    </citation>
    <scope>NUCLEOTIDE SEQUENCE [LARGE SCALE GENOMIC DNA]</scope>
    <source>
        <strain evidence="9 10">J12</strain>
    </source>
</reference>
<feature type="transmembrane region" description="Helical" evidence="7">
    <location>
        <begin position="152"/>
        <end position="171"/>
    </location>
</feature>
<evidence type="ECO:0000313" key="10">
    <source>
        <dbReference type="Proteomes" id="UP000192939"/>
    </source>
</evidence>
<comment type="similarity">
    <text evidence="2">Belongs to the EamA transporter family.</text>
</comment>
<feature type="transmembrane region" description="Helical" evidence="7">
    <location>
        <begin position="129"/>
        <end position="146"/>
    </location>
</feature>
<dbReference type="EMBL" id="FXAE01000032">
    <property type="protein sequence ID" value="SMF41608.1"/>
    <property type="molecule type" value="Genomic_DNA"/>
</dbReference>
<gene>
    <name evidence="9" type="ORF">SAMN02744124_02925</name>
</gene>
<evidence type="ECO:0000259" key="8">
    <source>
        <dbReference type="Pfam" id="PF00892"/>
    </source>
</evidence>
<evidence type="ECO:0000256" key="6">
    <source>
        <dbReference type="ARBA" id="ARBA00023136"/>
    </source>
</evidence>
<feature type="transmembrane region" description="Helical" evidence="7">
    <location>
        <begin position="183"/>
        <end position="201"/>
    </location>
</feature>
<protein>
    <submittedName>
        <fullName evidence="9">EamA-like transporter family protein</fullName>
    </submittedName>
</protein>
<accession>A0ABY1LZM1</accession>
<evidence type="ECO:0000256" key="5">
    <source>
        <dbReference type="ARBA" id="ARBA00022989"/>
    </source>
</evidence>
<comment type="subcellular location">
    <subcellularLocation>
        <location evidence="1">Cell membrane</location>
        <topology evidence="1">Multi-pass membrane protein</topology>
    </subcellularLocation>
</comment>
<sequence length="207" mass="22607">MISQLKLAYFVAILNATVIGITFLLVKLTLAFANPVDTLTYRFAVAFIVFLVPALFGFVKLGFRGKPIFSLLLLAALYPIAYFILLTFGLQHASSAEGGIISAMTPAVTMLFASLFLKEKNSWMQKLSLLLSAGGIVFIYLMNGSSNWSHTTGIVLLLLACITLAGYNVLARVVTQHFSAMEISFFMMGVTFISYLAVSLGNHQLNE</sequence>
<dbReference type="InterPro" id="IPR000620">
    <property type="entry name" value="EamA_dom"/>
</dbReference>
<keyword evidence="6 7" id="KW-0472">Membrane</keyword>
<feature type="transmembrane region" description="Helical" evidence="7">
    <location>
        <begin position="99"/>
        <end position="117"/>
    </location>
</feature>
<evidence type="ECO:0000256" key="3">
    <source>
        <dbReference type="ARBA" id="ARBA00022475"/>
    </source>
</evidence>
<dbReference type="RefSeq" id="WP_254899780.1">
    <property type="nucleotide sequence ID" value="NZ_FXAE01000032.1"/>
</dbReference>
<evidence type="ECO:0000256" key="7">
    <source>
        <dbReference type="SAM" id="Phobius"/>
    </source>
</evidence>
<keyword evidence="4 7" id="KW-0812">Transmembrane</keyword>
<dbReference type="SUPFAM" id="SSF103481">
    <property type="entry name" value="Multidrug resistance efflux transporter EmrE"/>
    <property type="match status" value="1"/>
</dbReference>
<organism evidence="9 10">
    <name type="scientific">Paenibacillus barengoltzii J12</name>
    <dbReference type="NCBI Taxonomy" id="935846"/>
    <lineage>
        <taxon>Bacteria</taxon>
        <taxon>Bacillati</taxon>
        <taxon>Bacillota</taxon>
        <taxon>Bacilli</taxon>
        <taxon>Bacillales</taxon>
        <taxon>Paenibacillaceae</taxon>
        <taxon>Paenibacillus</taxon>
    </lineage>
</organism>
<evidence type="ECO:0000256" key="2">
    <source>
        <dbReference type="ARBA" id="ARBA00007362"/>
    </source>
</evidence>
<name>A0ABY1LZM1_9BACL</name>
<keyword evidence="5 7" id="KW-1133">Transmembrane helix</keyword>
<proteinExistence type="inferred from homology"/>